<evidence type="ECO:0000313" key="3">
    <source>
        <dbReference type="WBParaSite" id="TREG1_120960.1"/>
    </source>
</evidence>
<dbReference type="AlphaFoldDB" id="A0AA85J2C6"/>
<dbReference type="Gene3D" id="3.40.525.10">
    <property type="entry name" value="CRAL-TRIO lipid binding domain"/>
    <property type="match status" value="1"/>
</dbReference>
<sequence length="209" mass="23937">MTPTSCQPRLGYECAKLMSNHYPERLGLALCIRPGPAFKVAWQAIKPFLPQTTVSKVCLIKNKSQMYSTFEQYFSPEMCKWLLDEVNFNRNIQSTSKYRPFWLPPKDTSKDKHDPRGDEIYSRDWLVLNHPSGHLPHPNIVDYLLGGLNANSYEVKLPANEHNESIDTEFSGDFDDADDDDANQEELAKKLAAKLPKEFMIPEDAEKLT</sequence>
<dbReference type="SUPFAM" id="SSF52087">
    <property type="entry name" value="CRAL/TRIO domain"/>
    <property type="match status" value="1"/>
</dbReference>
<reference evidence="2" key="1">
    <citation type="submission" date="2022-06" db="EMBL/GenBank/DDBJ databases">
        <authorList>
            <person name="Berger JAMES D."/>
            <person name="Berger JAMES D."/>
        </authorList>
    </citation>
    <scope>NUCLEOTIDE SEQUENCE [LARGE SCALE GENOMIC DNA]</scope>
</reference>
<dbReference type="PANTHER" id="PTHR45824">
    <property type="entry name" value="GH16843P"/>
    <property type="match status" value="1"/>
</dbReference>
<dbReference type="InterPro" id="IPR001251">
    <property type="entry name" value="CRAL-TRIO_dom"/>
</dbReference>
<dbReference type="WBParaSite" id="TREG1_120960.1">
    <property type="protein sequence ID" value="TREG1_120960.1"/>
    <property type="gene ID" value="TREG1_120960"/>
</dbReference>
<protein>
    <recommendedName>
        <fullName evidence="1">CRAL-TRIO domain-containing protein</fullName>
    </recommendedName>
</protein>
<reference evidence="3" key="2">
    <citation type="submission" date="2023-11" db="UniProtKB">
        <authorList>
            <consortium name="WormBaseParasite"/>
        </authorList>
    </citation>
    <scope>IDENTIFICATION</scope>
</reference>
<dbReference type="Proteomes" id="UP000050795">
    <property type="component" value="Unassembled WGS sequence"/>
</dbReference>
<dbReference type="GO" id="GO:0008526">
    <property type="term" value="F:phosphatidylinositol transfer activity"/>
    <property type="evidence" value="ECO:0007669"/>
    <property type="project" value="TreeGrafter"/>
</dbReference>
<dbReference type="PANTHER" id="PTHR45824:SF29">
    <property type="entry name" value="GH16843P"/>
    <property type="match status" value="1"/>
</dbReference>
<dbReference type="InterPro" id="IPR052578">
    <property type="entry name" value="PI_Transfer_CRAL-TRIO"/>
</dbReference>
<evidence type="ECO:0000259" key="1">
    <source>
        <dbReference type="Pfam" id="PF00650"/>
    </source>
</evidence>
<evidence type="ECO:0000313" key="2">
    <source>
        <dbReference type="Proteomes" id="UP000050795"/>
    </source>
</evidence>
<proteinExistence type="predicted"/>
<feature type="domain" description="CRAL-TRIO" evidence="1">
    <location>
        <begin position="13"/>
        <end position="78"/>
    </location>
</feature>
<keyword evidence="2" id="KW-1185">Reference proteome</keyword>
<dbReference type="InterPro" id="IPR036865">
    <property type="entry name" value="CRAL-TRIO_dom_sf"/>
</dbReference>
<name>A0AA85J2C6_TRIRE</name>
<dbReference type="CDD" id="cd00170">
    <property type="entry name" value="SEC14"/>
    <property type="match status" value="1"/>
</dbReference>
<dbReference type="Pfam" id="PF00650">
    <property type="entry name" value="CRAL_TRIO"/>
    <property type="match status" value="1"/>
</dbReference>
<organism evidence="2 3">
    <name type="scientific">Trichobilharzia regenti</name>
    <name type="common">Nasal bird schistosome</name>
    <dbReference type="NCBI Taxonomy" id="157069"/>
    <lineage>
        <taxon>Eukaryota</taxon>
        <taxon>Metazoa</taxon>
        <taxon>Spiralia</taxon>
        <taxon>Lophotrochozoa</taxon>
        <taxon>Platyhelminthes</taxon>
        <taxon>Trematoda</taxon>
        <taxon>Digenea</taxon>
        <taxon>Strigeidida</taxon>
        <taxon>Schistosomatoidea</taxon>
        <taxon>Schistosomatidae</taxon>
        <taxon>Trichobilharzia</taxon>
    </lineage>
</organism>
<accession>A0AA85J2C6</accession>